<protein>
    <submittedName>
        <fullName evidence="1">Uncharacterized protein</fullName>
    </submittedName>
</protein>
<proteinExistence type="predicted"/>
<name>A0ACC2WVC4_9TREE</name>
<evidence type="ECO:0000313" key="1">
    <source>
        <dbReference type="EMBL" id="KAJ9115002.1"/>
    </source>
</evidence>
<comment type="caution">
    <text evidence="1">The sequence shown here is derived from an EMBL/GenBank/DDBJ whole genome shotgun (WGS) entry which is preliminary data.</text>
</comment>
<gene>
    <name evidence="1" type="ORF">QFC22_005330</name>
</gene>
<organism evidence="1 2">
    <name type="scientific">Naganishia vaughanmartiniae</name>
    <dbReference type="NCBI Taxonomy" id="1424756"/>
    <lineage>
        <taxon>Eukaryota</taxon>
        <taxon>Fungi</taxon>
        <taxon>Dikarya</taxon>
        <taxon>Basidiomycota</taxon>
        <taxon>Agaricomycotina</taxon>
        <taxon>Tremellomycetes</taxon>
        <taxon>Filobasidiales</taxon>
        <taxon>Filobasidiaceae</taxon>
        <taxon>Naganishia</taxon>
    </lineage>
</organism>
<dbReference type="Proteomes" id="UP001243375">
    <property type="component" value="Unassembled WGS sequence"/>
</dbReference>
<dbReference type="EMBL" id="JASBWU010000017">
    <property type="protein sequence ID" value="KAJ9115002.1"/>
    <property type="molecule type" value="Genomic_DNA"/>
</dbReference>
<evidence type="ECO:0000313" key="2">
    <source>
        <dbReference type="Proteomes" id="UP001243375"/>
    </source>
</evidence>
<keyword evidence="2" id="KW-1185">Reference proteome</keyword>
<reference evidence="1" key="1">
    <citation type="submission" date="2023-04" db="EMBL/GenBank/DDBJ databases">
        <title>Draft Genome sequencing of Naganishia species isolated from polar environments using Oxford Nanopore Technology.</title>
        <authorList>
            <person name="Leo P."/>
            <person name="Venkateswaran K."/>
        </authorList>
    </citation>
    <scope>NUCLEOTIDE SEQUENCE</scope>
    <source>
        <strain evidence="1">MNA-CCFEE 5425</strain>
    </source>
</reference>
<accession>A0ACC2WVC4</accession>
<sequence>MGGVYSKTLDPSCTHLIIAQPILEENESMDLDAIRTPKVDWALRRNAKAEQARRRRAREIQAGRLEEDSAEQRNDEKMIVIVWEGWFWDCVEFGGRFSEDRWRLENQPTPPTHAFSEREQERLAKKRAEKDRKEEEERERLLRDMMAEDLKLDPSVKAEPHQDDDAFGKLDMQRLKNVPDTELEPAKLRKRPRPASFANNKKGDSRMALVDELMSSIGAKAEPERVLPPFDSSRSPGHVNPPDDAPLAMPPTRPEDNASQGNQTRKRARLATAGPSQPSIASTGLAPRPLVPERFSVAHTSRASAFNESNAAISKPMLLAQKSYGGTQPASMAKRQAVADMVKDTSLNPTLFKDLVFSHDIEVGHGAMEAAIVGSGGKLISLDDVRNGADVDYLISRVFGHSERVATVISRLKSKTTRVTESWIEMCLTENRMIPPEEHVAYKPLSAPMPVPGLQGKSIHLSGYQETSELWILRRLVRAFGAEVPLELSKRGTTHLVCKEPGNNKHFKALQWGLPALRQDWLFHVAKTGDASTEGFELPIPAQSEGNARSNANSMDIRRALGANSTANMSMLQEQGSFFGMSEASDEKLQKPSARAEHESEQSVIRPSRPVSQLSSASRQLGLAPTVLDLEQMAPELALQLKDTKGNGSQHSRSSPMVSADAQPPPTIHLNSSLRADTGPSEKPGTTKSPMIASGGSTTNSTSAKLSSTKSIENMIKKLGPEKPHHDGGPALPIRRRRAQSKTVSVSAFVRSPLLSIIRQF</sequence>